<proteinExistence type="predicted"/>
<feature type="transmembrane region" description="Helical" evidence="1">
    <location>
        <begin position="16"/>
        <end position="40"/>
    </location>
</feature>
<keyword evidence="1" id="KW-0812">Transmembrane</keyword>
<protein>
    <submittedName>
        <fullName evidence="3">Uncharacterized protein</fullName>
    </submittedName>
</protein>
<keyword evidence="1" id="KW-0472">Membrane</keyword>
<organism evidence="2 3">
    <name type="scientific">Heterorhabditis bacteriophora</name>
    <name type="common">Entomopathogenic nematode worm</name>
    <dbReference type="NCBI Taxonomy" id="37862"/>
    <lineage>
        <taxon>Eukaryota</taxon>
        <taxon>Metazoa</taxon>
        <taxon>Ecdysozoa</taxon>
        <taxon>Nematoda</taxon>
        <taxon>Chromadorea</taxon>
        <taxon>Rhabditida</taxon>
        <taxon>Rhabditina</taxon>
        <taxon>Rhabditomorpha</taxon>
        <taxon>Strongyloidea</taxon>
        <taxon>Heterorhabditidae</taxon>
        <taxon>Heterorhabditis</taxon>
    </lineage>
</organism>
<sequence>MLLFVHVCWFYTYFRIFRLTFIVINSVLFYCYYLVLSPILKNFSRFRYFKMVSAIKPWLFDPISLLKRDMRNNISLRLSGLADADISYQSQAVVEKARLCVFNTI</sequence>
<keyword evidence="1" id="KW-1133">Transmembrane helix</keyword>
<dbReference type="WBParaSite" id="Hba_00988">
    <property type="protein sequence ID" value="Hba_00988"/>
    <property type="gene ID" value="Hba_00988"/>
</dbReference>
<name>A0A1I7W8N9_HETBA</name>
<evidence type="ECO:0000313" key="3">
    <source>
        <dbReference type="WBParaSite" id="Hba_00988"/>
    </source>
</evidence>
<keyword evidence="2" id="KW-1185">Reference proteome</keyword>
<dbReference type="Proteomes" id="UP000095283">
    <property type="component" value="Unplaced"/>
</dbReference>
<evidence type="ECO:0000313" key="2">
    <source>
        <dbReference type="Proteomes" id="UP000095283"/>
    </source>
</evidence>
<reference evidence="3" key="1">
    <citation type="submission" date="2016-11" db="UniProtKB">
        <authorList>
            <consortium name="WormBaseParasite"/>
        </authorList>
    </citation>
    <scope>IDENTIFICATION</scope>
</reference>
<accession>A0A1I7W8N9</accession>
<evidence type="ECO:0000256" key="1">
    <source>
        <dbReference type="SAM" id="Phobius"/>
    </source>
</evidence>
<dbReference type="AlphaFoldDB" id="A0A1I7W8N9"/>